<evidence type="ECO:0000313" key="12">
    <source>
        <dbReference type="Proteomes" id="UP000663856"/>
    </source>
</evidence>
<dbReference type="AlphaFoldDB" id="A0A816NP13"/>
<gene>
    <name evidence="10" type="ORF">MBJ925_LOCUS10876</name>
    <name evidence="11" type="ORF">WKI299_LOCUS7812</name>
</gene>
<sequence>MSTDYNFIVFINNISTQMSRYVLLFTFLFGITGNVLNIFVFSQRSFRSNPCAICFLYASVANLTAILSGVTSRMLNGWSVDLTNTNRFICKFRSYILNVARPIAFWLILLAIIDRWLVSSTNIRYRQISTMKNAVRSIIMVVIFAIILFSHIIYCYEPNMINTPLQCYGSTMACQLVSGILFTFVTIFIPVLLMLIFGLMTINNIRHVKGRIQHVDISIGETQGLSQTRQRHGLKKMDYRMFIMLFAQILLLFIFGLPLGIEKLYETITINRSKTKSQIAITNFVYNFVLLLNFLANGMPFYIYTLFGGTEFRKALFKIFSAVKHKIFNIGKIFH</sequence>
<protein>
    <recommendedName>
        <fullName evidence="9">G-protein coupled receptors family 1 profile domain-containing protein</fullName>
    </recommendedName>
</protein>
<dbReference type="Pfam" id="PF00001">
    <property type="entry name" value="7tm_1"/>
    <property type="match status" value="1"/>
</dbReference>
<evidence type="ECO:0000256" key="8">
    <source>
        <dbReference type="SAM" id="Phobius"/>
    </source>
</evidence>
<feature type="transmembrane region" description="Helical" evidence="8">
    <location>
        <begin position="239"/>
        <end position="261"/>
    </location>
</feature>
<feature type="transmembrane region" description="Helical" evidence="8">
    <location>
        <begin position="20"/>
        <end position="41"/>
    </location>
</feature>
<evidence type="ECO:0000256" key="2">
    <source>
        <dbReference type="ARBA" id="ARBA00022692"/>
    </source>
</evidence>
<comment type="caution">
    <text evidence="11">The sequence shown here is derived from an EMBL/GenBank/DDBJ whole genome shotgun (WGS) entry which is preliminary data.</text>
</comment>
<organism evidence="11 12">
    <name type="scientific">Rotaria magnacalcarata</name>
    <dbReference type="NCBI Taxonomy" id="392030"/>
    <lineage>
        <taxon>Eukaryota</taxon>
        <taxon>Metazoa</taxon>
        <taxon>Spiralia</taxon>
        <taxon>Gnathifera</taxon>
        <taxon>Rotifera</taxon>
        <taxon>Eurotatoria</taxon>
        <taxon>Bdelloidea</taxon>
        <taxon>Philodinida</taxon>
        <taxon>Philodinidae</taxon>
        <taxon>Rotaria</taxon>
    </lineage>
</organism>
<keyword evidence="2 8" id="KW-0812">Transmembrane</keyword>
<comment type="subcellular location">
    <subcellularLocation>
        <location evidence="1">Membrane</location>
        <topology evidence="1">Multi-pass membrane protein</topology>
    </subcellularLocation>
</comment>
<proteinExistence type="predicted"/>
<dbReference type="InterPro" id="IPR017452">
    <property type="entry name" value="GPCR_Rhodpsn_7TM"/>
</dbReference>
<dbReference type="GO" id="GO:0005886">
    <property type="term" value="C:plasma membrane"/>
    <property type="evidence" value="ECO:0007669"/>
    <property type="project" value="TreeGrafter"/>
</dbReference>
<dbReference type="PANTHER" id="PTHR24243:SF233">
    <property type="entry name" value="THYROTROPIN-RELEASING HORMONE RECEPTOR"/>
    <property type="match status" value="1"/>
</dbReference>
<evidence type="ECO:0000256" key="6">
    <source>
        <dbReference type="ARBA" id="ARBA00023170"/>
    </source>
</evidence>
<dbReference type="InterPro" id="IPR000276">
    <property type="entry name" value="GPCR_Rhodpsn"/>
</dbReference>
<feature type="domain" description="G-protein coupled receptors family 1 profile" evidence="9">
    <location>
        <begin position="33"/>
        <end position="304"/>
    </location>
</feature>
<feature type="transmembrane region" description="Helical" evidence="8">
    <location>
        <begin position="134"/>
        <end position="156"/>
    </location>
</feature>
<name>A0A816NP13_9BILA</name>
<keyword evidence="5 8" id="KW-0472">Membrane</keyword>
<evidence type="ECO:0000256" key="3">
    <source>
        <dbReference type="ARBA" id="ARBA00022989"/>
    </source>
</evidence>
<evidence type="ECO:0000313" key="11">
    <source>
        <dbReference type="EMBL" id="CAF2037613.1"/>
    </source>
</evidence>
<dbReference type="EMBL" id="CAJNRF010002376">
    <property type="protein sequence ID" value="CAF2037613.1"/>
    <property type="molecule type" value="Genomic_DNA"/>
</dbReference>
<dbReference type="Proteomes" id="UP000663824">
    <property type="component" value="Unassembled WGS sequence"/>
</dbReference>
<keyword evidence="4" id="KW-0297">G-protein coupled receptor</keyword>
<reference evidence="11" key="1">
    <citation type="submission" date="2021-02" db="EMBL/GenBank/DDBJ databases">
        <authorList>
            <person name="Nowell W R."/>
        </authorList>
    </citation>
    <scope>NUCLEOTIDE SEQUENCE</scope>
</reference>
<dbReference type="SUPFAM" id="SSF81321">
    <property type="entry name" value="Family A G protein-coupled receptor-like"/>
    <property type="match status" value="1"/>
</dbReference>
<keyword evidence="3 8" id="KW-1133">Transmembrane helix</keyword>
<dbReference type="Gene3D" id="1.20.1070.10">
    <property type="entry name" value="Rhodopsin 7-helix transmembrane proteins"/>
    <property type="match status" value="1"/>
</dbReference>
<dbReference type="EMBL" id="CAJNRE010004590">
    <property type="protein sequence ID" value="CAF2037128.1"/>
    <property type="molecule type" value="Genomic_DNA"/>
</dbReference>
<dbReference type="Proteomes" id="UP000663856">
    <property type="component" value="Unassembled WGS sequence"/>
</dbReference>
<dbReference type="GO" id="GO:0004930">
    <property type="term" value="F:G protein-coupled receptor activity"/>
    <property type="evidence" value="ECO:0007669"/>
    <property type="project" value="UniProtKB-KW"/>
</dbReference>
<feature type="transmembrane region" description="Helical" evidence="8">
    <location>
        <begin position="95"/>
        <end position="113"/>
    </location>
</feature>
<dbReference type="PANTHER" id="PTHR24243">
    <property type="entry name" value="G-PROTEIN COUPLED RECEPTOR"/>
    <property type="match status" value="1"/>
</dbReference>
<evidence type="ECO:0000256" key="1">
    <source>
        <dbReference type="ARBA" id="ARBA00004141"/>
    </source>
</evidence>
<dbReference type="PROSITE" id="PS50262">
    <property type="entry name" value="G_PROTEIN_RECEP_F1_2"/>
    <property type="match status" value="1"/>
</dbReference>
<evidence type="ECO:0000256" key="7">
    <source>
        <dbReference type="ARBA" id="ARBA00023224"/>
    </source>
</evidence>
<evidence type="ECO:0000256" key="5">
    <source>
        <dbReference type="ARBA" id="ARBA00023136"/>
    </source>
</evidence>
<feature type="transmembrane region" description="Helical" evidence="8">
    <location>
        <begin position="176"/>
        <end position="202"/>
    </location>
</feature>
<keyword evidence="6" id="KW-0675">Receptor</keyword>
<accession>A0A816NP13</accession>
<keyword evidence="7" id="KW-0807">Transducer</keyword>
<feature type="transmembrane region" description="Helical" evidence="8">
    <location>
        <begin position="281"/>
        <end position="304"/>
    </location>
</feature>
<evidence type="ECO:0000259" key="9">
    <source>
        <dbReference type="PROSITE" id="PS50262"/>
    </source>
</evidence>
<evidence type="ECO:0000313" key="10">
    <source>
        <dbReference type="EMBL" id="CAF2037128.1"/>
    </source>
</evidence>
<evidence type="ECO:0000256" key="4">
    <source>
        <dbReference type="ARBA" id="ARBA00023040"/>
    </source>
</evidence>
<feature type="transmembrane region" description="Helical" evidence="8">
    <location>
        <begin position="53"/>
        <end position="75"/>
    </location>
</feature>